<dbReference type="PANTHER" id="PTHR11586:SF33">
    <property type="entry name" value="AMINOACYL TRNA SYNTHASE COMPLEX-INTERACTING MULTIFUNCTIONAL PROTEIN 1"/>
    <property type="match status" value="1"/>
</dbReference>
<dbReference type="EMBL" id="ML014172">
    <property type="protein sequence ID" value="RKP01431.1"/>
    <property type="molecule type" value="Genomic_DNA"/>
</dbReference>
<dbReference type="PROSITE" id="PS50886">
    <property type="entry name" value="TRBD"/>
    <property type="match status" value="1"/>
</dbReference>
<evidence type="ECO:0000256" key="5">
    <source>
        <dbReference type="ARBA" id="ARBA00022917"/>
    </source>
</evidence>
<evidence type="ECO:0000256" key="6">
    <source>
        <dbReference type="PROSITE-ProRule" id="PRU00209"/>
    </source>
</evidence>
<feature type="non-terminal residue" evidence="8">
    <location>
        <position position="166"/>
    </location>
</feature>
<keyword evidence="4 6" id="KW-0694">RNA-binding</keyword>
<dbReference type="PANTHER" id="PTHR11586">
    <property type="entry name" value="TRNA-AMINOACYLATION COFACTOR ARC1 FAMILY MEMBER"/>
    <property type="match status" value="1"/>
</dbReference>
<feature type="domain" description="TRNA-binding" evidence="7">
    <location>
        <begin position="1"/>
        <end position="100"/>
    </location>
</feature>
<evidence type="ECO:0000313" key="8">
    <source>
        <dbReference type="EMBL" id="RKP01431.1"/>
    </source>
</evidence>
<dbReference type="InterPro" id="IPR051270">
    <property type="entry name" value="Tyrosine-tRNA_ligase_regulator"/>
</dbReference>
<proteinExistence type="predicted"/>
<name>A0A4P9X8X3_9FUNG</name>
<evidence type="ECO:0000256" key="1">
    <source>
        <dbReference type="ARBA" id="ARBA00004496"/>
    </source>
</evidence>
<evidence type="ECO:0000259" key="7">
    <source>
        <dbReference type="PROSITE" id="PS50886"/>
    </source>
</evidence>
<dbReference type="GO" id="GO:0006412">
    <property type="term" value="P:translation"/>
    <property type="evidence" value="ECO:0007669"/>
    <property type="project" value="UniProtKB-KW"/>
</dbReference>
<protein>
    <recommendedName>
        <fullName evidence="7">tRNA-binding domain-containing protein</fullName>
    </recommendedName>
</protein>
<sequence>RLDLRVGKVVKVEKHPDAESLYVEQIDLGEPTGPRTVCSGLVKHMPMEAIDGQLLVIVCNLKPVKMRGVTSQAMVLCANTPEAVEFVRPPAGATPGTPVYFEGFEDQAATDQPLNPKKKVFESIQPLLKTDDQRQAAYFGTDGRVRLLRTKEGVCQADTLVGAAIR</sequence>
<evidence type="ECO:0000313" key="9">
    <source>
        <dbReference type="Proteomes" id="UP000274922"/>
    </source>
</evidence>
<accession>A0A4P9X8X3</accession>
<gene>
    <name evidence="8" type="ORF">CXG81DRAFT_6779</name>
</gene>
<dbReference type="Pfam" id="PF01588">
    <property type="entry name" value="tRNA_bind"/>
    <property type="match status" value="1"/>
</dbReference>
<keyword evidence="9" id="KW-1185">Reference proteome</keyword>
<dbReference type="SUPFAM" id="SSF50249">
    <property type="entry name" value="Nucleic acid-binding proteins"/>
    <property type="match status" value="1"/>
</dbReference>
<dbReference type="STRING" id="1555241.A0A4P9X8X3"/>
<dbReference type="Proteomes" id="UP000274922">
    <property type="component" value="Unassembled WGS sequence"/>
</dbReference>
<evidence type="ECO:0000256" key="4">
    <source>
        <dbReference type="ARBA" id="ARBA00022884"/>
    </source>
</evidence>
<dbReference type="OrthoDB" id="19141at2759"/>
<feature type="non-terminal residue" evidence="8">
    <location>
        <position position="1"/>
    </location>
</feature>
<keyword evidence="3 6" id="KW-0820">tRNA-binding</keyword>
<keyword evidence="5" id="KW-0648">Protein biosynthesis</keyword>
<dbReference type="InterPro" id="IPR012340">
    <property type="entry name" value="NA-bd_OB-fold"/>
</dbReference>
<reference evidence="9" key="1">
    <citation type="journal article" date="2018" name="Nat. Microbiol.">
        <title>Leveraging single-cell genomics to expand the fungal tree of life.</title>
        <authorList>
            <person name="Ahrendt S.R."/>
            <person name="Quandt C.A."/>
            <person name="Ciobanu D."/>
            <person name="Clum A."/>
            <person name="Salamov A."/>
            <person name="Andreopoulos B."/>
            <person name="Cheng J.F."/>
            <person name="Woyke T."/>
            <person name="Pelin A."/>
            <person name="Henrissat B."/>
            <person name="Reynolds N.K."/>
            <person name="Benny G.L."/>
            <person name="Smith M.E."/>
            <person name="James T.Y."/>
            <person name="Grigoriev I.V."/>
        </authorList>
    </citation>
    <scope>NUCLEOTIDE SEQUENCE [LARGE SCALE GENOMIC DNA]</scope>
    <source>
        <strain evidence="9">ATCC 52028</strain>
    </source>
</reference>
<keyword evidence="2" id="KW-0963">Cytoplasm</keyword>
<evidence type="ECO:0000256" key="3">
    <source>
        <dbReference type="ARBA" id="ARBA00022555"/>
    </source>
</evidence>
<dbReference type="CDD" id="cd02799">
    <property type="entry name" value="tRNA_bind_EMAP-II_like"/>
    <property type="match status" value="1"/>
</dbReference>
<dbReference type="FunFam" id="2.40.50.140:FF:000047">
    <property type="entry name" value="tyrosine--tRNA ligase, cytoplasmic isoform X2"/>
    <property type="match status" value="1"/>
</dbReference>
<dbReference type="AlphaFoldDB" id="A0A4P9X8X3"/>
<dbReference type="Gene3D" id="2.40.50.140">
    <property type="entry name" value="Nucleic acid-binding proteins"/>
    <property type="match status" value="1"/>
</dbReference>
<evidence type="ECO:0000256" key="2">
    <source>
        <dbReference type="ARBA" id="ARBA00022490"/>
    </source>
</evidence>
<dbReference type="InterPro" id="IPR002547">
    <property type="entry name" value="tRNA-bd_dom"/>
</dbReference>
<organism evidence="8 9">
    <name type="scientific">Caulochytrium protostelioides</name>
    <dbReference type="NCBI Taxonomy" id="1555241"/>
    <lineage>
        <taxon>Eukaryota</taxon>
        <taxon>Fungi</taxon>
        <taxon>Fungi incertae sedis</taxon>
        <taxon>Chytridiomycota</taxon>
        <taxon>Chytridiomycota incertae sedis</taxon>
        <taxon>Chytridiomycetes</taxon>
        <taxon>Caulochytriales</taxon>
        <taxon>Caulochytriaceae</taxon>
        <taxon>Caulochytrium</taxon>
    </lineage>
</organism>
<comment type="subcellular location">
    <subcellularLocation>
        <location evidence="1">Cytoplasm</location>
    </subcellularLocation>
</comment>
<dbReference type="GO" id="GO:0000049">
    <property type="term" value="F:tRNA binding"/>
    <property type="evidence" value="ECO:0007669"/>
    <property type="project" value="UniProtKB-UniRule"/>
</dbReference>
<dbReference type="GO" id="GO:0017102">
    <property type="term" value="C:methionyl glutamyl tRNA synthetase complex"/>
    <property type="evidence" value="ECO:0007669"/>
    <property type="project" value="TreeGrafter"/>
</dbReference>